<dbReference type="InterPro" id="IPR037670">
    <property type="entry name" value="C11orf87"/>
</dbReference>
<keyword evidence="4 8" id="KW-1133">Transmembrane helix</keyword>
<evidence type="ECO:0000256" key="2">
    <source>
        <dbReference type="ARBA" id="ARBA00022692"/>
    </source>
</evidence>
<organism evidence="9 10">
    <name type="scientific">Aldrovandia affinis</name>
    <dbReference type="NCBI Taxonomy" id="143900"/>
    <lineage>
        <taxon>Eukaryota</taxon>
        <taxon>Metazoa</taxon>
        <taxon>Chordata</taxon>
        <taxon>Craniata</taxon>
        <taxon>Vertebrata</taxon>
        <taxon>Euteleostomi</taxon>
        <taxon>Actinopterygii</taxon>
        <taxon>Neopterygii</taxon>
        <taxon>Teleostei</taxon>
        <taxon>Notacanthiformes</taxon>
        <taxon>Halosauridae</taxon>
        <taxon>Aldrovandia</taxon>
    </lineage>
</organism>
<evidence type="ECO:0000256" key="4">
    <source>
        <dbReference type="ARBA" id="ARBA00022989"/>
    </source>
</evidence>
<name>A0AAD7T4W0_9TELE</name>
<keyword evidence="6" id="KW-0325">Glycoprotein</keyword>
<evidence type="ECO:0000313" key="9">
    <source>
        <dbReference type="EMBL" id="KAJ8414497.1"/>
    </source>
</evidence>
<dbReference type="PANTHER" id="PTHR31870:SF2">
    <property type="entry name" value="CHROMOSOME 11 OPEN READING FRAME 87"/>
    <property type="match status" value="1"/>
</dbReference>
<feature type="transmembrane region" description="Helical" evidence="8">
    <location>
        <begin position="43"/>
        <end position="65"/>
    </location>
</feature>
<protein>
    <submittedName>
        <fullName evidence="9">Uncharacterized protein</fullName>
    </submittedName>
</protein>
<evidence type="ECO:0000256" key="8">
    <source>
        <dbReference type="SAM" id="Phobius"/>
    </source>
</evidence>
<feature type="compositionally biased region" description="Basic and acidic residues" evidence="7">
    <location>
        <begin position="142"/>
        <end position="153"/>
    </location>
</feature>
<dbReference type="EMBL" id="JAINUG010000012">
    <property type="protein sequence ID" value="KAJ8414497.1"/>
    <property type="molecule type" value="Genomic_DNA"/>
</dbReference>
<keyword evidence="3" id="KW-0732">Signal</keyword>
<evidence type="ECO:0000256" key="1">
    <source>
        <dbReference type="ARBA" id="ARBA00004479"/>
    </source>
</evidence>
<keyword evidence="10" id="KW-1185">Reference proteome</keyword>
<dbReference type="PANTHER" id="PTHR31870">
    <property type="entry name" value="SI:DKEY-183I3.9-RELATED"/>
    <property type="match status" value="1"/>
</dbReference>
<evidence type="ECO:0000256" key="6">
    <source>
        <dbReference type="ARBA" id="ARBA00023180"/>
    </source>
</evidence>
<evidence type="ECO:0000256" key="7">
    <source>
        <dbReference type="SAM" id="MobiDB-lite"/>
    </source>
</evidence>
<proteinExistence type="predicted"/>
<dbReference type="AlphaFoldDB" id="A0AAD7T4W0"/>
<evidence type="ECO:0000313" key="10">
    <source>
        <dbReference type="Proteomes" id="UP001221898"/>
    </source>
</evidence>
<evidence type="ECO:0000256" key="3">
    <source>
        <dbReference type="ARBA" id="ARBA00022729"/>
    </source>
</evidence>
<comment type="subcellular location">
    <subcellularLocation>
        <location evidence="1">Membrane</location>
        <topology evidence="1">Single-pass type I membrane protein</topology>
    </subcellularLocation>
</comment>
<reference evidence="9" key="1">
    <citation type="journal article" date="2023" name="Science">
        <title>Genome structures resolve the early diversification of teleost fishes.</title>
        <authorList>
            <person name="Parey E."/>
            <person name="Louis A."/>
            <person name="Montfort J."/>
            <person name="Bouchez O."/>
            <person name="Roques C."/>
            <person name="Iampietro C."/>
            <person name="Lluch J."/>
            <person name="Castinel A."/>
            <person name="Donnadieu C."/>
            <person name="Desvignes T."/>
            <person name="Floi Bucao C."/>
            <person name="Jouanno E."/>
            <person name="Wen M."/>
            <person name="Mejri S."/>
            <person name="Dirks R."/>
            <person name="Jansen H."/>
            <person name="Henkel C."/>
            <person name="Chen W.J."/>
            <person name="Zahm M."/>
            <person name="Cabau C."/>
            <person name="Klopp C."/>
            <person name="Thompson A.W."/>
            <person name="Robinson-Rechavi M."/>
            <person name="Braasch I."/>
            <person name="Lecointre G."/>
            <person name="Bobe J."/>
            <person name="Postlethwait J.H."/>
            <person name="Berthelot C."/>
            <person name="Roest Crollius H."/>
            <person name="Guiguen Y."/>
        </authorList>
    </citation>
    <scope>NUCLEOTIDE SEQUENCE</scope>
    <source>
        <strain evidence="9">NC1722</strain>
    </source>
</reference>
<keyword evidence="5 8" id="KW-0472">Membrane</keyword>
<evidence type="ECO:0000256" key="5">
    <source>
        <dbReference type="ARBA" id="ARBA00023136"/>
    </source>
</evidence>
<gene>
    <name evidence="9" type="ORF">AAFF_G00036990</name>
</gene>
<dbReference type="GO" id="GO:0016020">
    <property type="term" value="C:membrane"/>
    <property type="evidence" value="ECO:0007669"/>
    <property type="project" value="UniProtKB-SubCell"/>
</dbReference>
<keyword evidence="2 8" id="KW-0812">Transmembrane</keyword>
<accession>A0AAD7T4W0</accession>
<sequence length="163" mass="17911">MSARTSENLALSIPACTSNGTTQTNGTCIDQVDQLFQVFSSTAVLIVLIVMIIGIIFVSLVTFHFHKSKMKKRKIEKAQEEYERDNCSPKAAKGKPAVRQCIMVRPVHSDSGHRPRAAVQKHEQDTTSQGDSSVIPIPENVSKSDTRHTEHGHGQLMESVALS</sequence>
<dbReference type="Proteomes" id="UP001221898">
    <property type="component" value="Unassembled WGS sequence"/>
</dbReference>
<feature type="region of interest" description="Disordered" evidence="7">
    <location>
        <begin position="106"/>
        <end position="163"/>
    </location>
</feature>
<comment type="caution">
    <text evidence="9">The sequence shown here is derived from an EMBL/GenBank/DDBJ whole genome shotgun (WGS) entry which is preliminary data.</text>
</comment>